<dbReference type="PANTHER" id="PTHR11346">
    <property type="entry name" value="GALECTIN"/>
    <property type="match status" value="1"/>
</dbReference>
<dbReference type="CDD" id="cd00070">
    <property type="entry name" value="GLECT"/>
    <property type="match status" value="1"/>
</dbReference>
<dbReference type="SMART" id="SM00276">
    <property type="entry name" value="GLECT"/>
    <property type="match status" value="1"/>
</dbReference>
<dbReference type="SMART" id="SM00908">
    <property type="entry name" value="Gal-bind_lectin"/>
    <property type="match status" value="1"/>
</dbReference>
<evidence type="ECO:0000256" key="1">
    <source>
        <dbReference type="ARBA" id="ARBA00022734"/>
    </source>
</evidence>
<accession>A0AAY4C349</accession>
<dbReference type="GO" id="GO:0030246">
    <property type="term" value="F:carbohydrate binding"/>
    <property type="evidence" value="ECO:0007669"/>
    <property type="project" value="UniProtKB-UniRule"/>
</dbReference>
<dbReference type="SUPFAM" id="SSF49899">
    <property type="entry name" value="Concanavalin A-like lectins/glucanases"/>
    <property type="match status" value="1"/>
</dbReference>
<evidence type="ECO:0000313" key="4">
    <source>
        <dbReference type="Ensembl" id="ENSDCDP00010027590.1"/>
    </source>
</evidence>
<dbReference type="InterPro" id="IPR001079">
    <property type="entry name" value="Galectin_CRD"/>
</dbReference>
<reference evidence="4" key="3">
    <citation type="submission" date="2025-09" db="UniProtKB">
        <authorList>
            <consortium name="Ensembl"/>
        </authorList>
    </citation>
    <scope>IDENTIFICATION</scope>
</reference>
<protein>
    <recommendedName>
        <fullName evidence="2">Galectin</fullName>
    </recommendedName>
</protein>
<dbReference type="InterPro" id="IPR044156">
    <property type="entry name" value="Galectin-like"/>
</dbReference>
<dbReference type="InterPro" id="IPR013320">
    <property type="entry name" value="ConA-like_dom_sf"/>
</dbReference>
<dbReference type="FunFam" id="2.60.120.200:FF:000021">
    <property type="entry name" value="Galectin"/>
    <property type="match status" value="1"/>
</dbReference>
<organism evidence="4 5">
    <name type="scientific">Denticeps clupeoides</name>
    <name type="common">denticle herring</name>
    <dbReference type="NCBI Taxonomy" id="299321"/>
    <lineage>
        <taxon>Eukaryota</taxon>
        <taxon>Metazoa</taxon>
        <taxon>Chordata</taxon>
        <taxon>Craniata</taxon>
        <taxon>Vertebrata</taxon>
        <taxon>Euteleostomi</taxon>
        <taxon>Actinopterygii</taxon>
        <taxon>Neopterygii</taxon>
        <taxon>Teleostei</taxon>
        <taxon>Clupei</taxon>
        <taxon>Clupeiformes</taxon>
        <taxon>Denticipitoidei</taxon>
        <taxon>Denticipitidae</taxon>
        <taxon>Denticeps</taxon>
    </lineage>
</organism>
<dbReference type="GeneTree" id="ENSGT00940000155025"/>
<dbReference type="Proteomes" id="UP000694580">
    <property type="component" value="Chromosome 17"/>
</dbReference>
<dbReference type="Ensembl" id="ENSDCDT00010034084.1">
    <property type="protein sequence ID" value="ENSDCDP00010027590.1"/>
    <property type="gene ID" value="ENSDCDG00010017417.1"/>
</dbReference>
<reference evidence="4 5" key="1">
    <citation type="submission" date="2020-06" db="EMBL/GenBank/DDBJ databases">
        <authorList>
            <consortium name="Wellcome Sanger Institute Data Sharing"/>
        </authorList>
    </citation>
    <scope>NUCLEOTIDE SEQUENCE [LARGE SCALE GENOMIC DNA]</scope>
</reference>
<dbReference type="PANTHER" id="PTHR11346:SF104">
    <property type="entry name" value="GALECTIN-2"/>
    <property type="match status" value="1"/>
</dbReference>
<evidence type="ECO:0000313" key="5">
    <source>
        <dbReference type="Proteomes" id="UP000694580"/>
    </source>
</evidence>
<name>A0AAY4C349_9TELE</name>
<proteinExistence type="predicted"/>
<sequence length="151" mass="17006">LTRTFVILYYSITLLNDGCLFFPVKELELKNVVLRAGDHLKIMGKILPGAKRFSEIELGSDSNNMALHFNPRFETEENVIVCNSKRDGNWGEEQRESKNPFHPGSVVKVAGDFFEVELPNGEEIQFPNREGTDSISYVRVKAGRTSAKQTA</sequence>
<keyword evidence="1 2" id="KW-0430">Lectin</keyword>
<keyword evidence="5" id="KW-1185">Reference proteome</keyword>
<evidence type="ECO:0000256" key="2">
    <source>
        <dbReference type="RuleBase" id="RU102079"/>
    </source>
</evidence>
<evidence type="ECO:0000259" key="3">
    <source>
        <dbReference type="PROSITE" id="PS51304"/>
    </source>
</evidence>
<reference evidence="4" key="2">
    <citation type="submission" date="2025-08" db="UniProtKB">
        <authorList>
            <consortium name="Ensembl"/>
        </authorList>
    </citation>
    <scope>IDENTIFICATION</scope>
</reference>
<dbReference type="Pfam" id="PF00337">
    <property type="entry name" value="Gal-bind_lectin"/>
    <property type="match status" value="1"/>
</dbReference>
<dbReference type="AlphaFoldDB" id="A0AAY4C349"/>
<dbReference type="PROSITE" id="PS51304">
    <property type="entry name" value="GALECTIN"/>
    <property type="match status" value="1"/>
</dbReference>
<dbReference type="Gene3D" id="2.60.120.200">
    <property type="match status" value="1"/>
</dbReference>
<feature type="domain" description="Galectin" evidence="3">
    <location>
        <begin position="26"/>
        <end position="151"/>
    </location>
</feature>